<dbReference type="Proteomes" id="UP000193144">
    <property type="component" value="Unassembled WGS sequence"/>
</dbReference>
<name>A0A1Y2A4Y4_9PLEO</name>
<proteinExistence type="predicted"/>
<reference evidence="1 2" key="1">
    <citation type="submission" date="2016-07" db="EMBL/GenBank/DDBJ databases">
        <title>Pervasive Adenine N6-methylation of Active Genes in Fungi.</title>
        <authorList>
            <consortium name="DOE Joint Genome Institute"/>
            <person name="Mondo S.J."/>
            <person name="Dannebaum R.O."/>
            <person name="Kuo R.C."/>
            <person name="Labutti K."/>
            <person name="Haridas S."/>
            <person name="Kuo A."/>
            <person name="Salamov A."/>
            <person name="Ahrendt S.R."/>
            <person name="Lipzen A."/>
            <person name="Sullivan W."/>
            <person name="Andreopoulos W.B."/>
            <person name="Clum A."/>
            <person name="Lindquist E."/>
            <person name="Daum C."/>
            <person name="Ramamoorthy G.K."/>
            <person name="Gryganskyi A."/>
            <person name="Culley D."/>
            <person name="Magnuson J.K."/>
            <person name="James T.Y."/>
            <person name="O'Malley M.A."/>
            <person name="Stajich J.E."/>
            <person name="Spatafora J.W."/>
            <person name="Visel A."/>
            <person name="Grigoriev I.V."/>
        </authorList>
    </citation>
    <scope>NUCLEOTIDE SEQUENCE [LARGE SCALE GENOMIC DNA]</scope>
    <source>
        <strain evidence="1 2">CBS 115471</strain>
    </source>
</reference>
<sequence>MLNPVALPCATPTQDFSWSSLVSRSTAAWDDLISDEQHVPIDFHKDLLREYHSLDEFLADSPKLLTFWFFQRRSAFISQTRFKKWSREALDDYVLIPAAPGYVWRNDCFFVSHF</sequence>
<keyword evidence="2" id="KW-1185">Reference proteome</keyword>
<dbReference type="AlphaFoldDB" id="A0A1Y2A4Y4"/>
<accession>A0A1Y2A4Y4</accession>
<evidence type="ECO:0000313" key="2">
    <source>
        <dbReference type="Proteomes" id="UP000193144"/>
    </source>
</evidence>
<dbReference type="EMBL" id="MCFA01000011">
    <property type="protein sequence ID" value="ORY17571.1"/>
    <property type="molecule type" value="Genomic_DNA"/>
</dbReference>
<evidence type="ECO:0000313" key="1">
    <source>
        <dbReference type="EMBL" id="ORY17571.1"/>
    </source>
</evidence>
<dbReference type="OrthoDB" id="2345911at2759"/>
<comment type="caution">
    <text evidence="1">The sequence shown here is derived from an EMBL/GenBank/DDBJ whole genome shotgun (WGS) entry which is preliminary data.</text>
</comment>
<organism evidence="1 2">
    <name type="scientific">Clohesyomyces aquaticus</name>
    <dbReference type="NCBI Taxonomy" id="1231657"/>
    <lineage>
        <taxon>Eukaryota</taxon>
        <taxon>Fungi</taxon>
        <taxon>Dikarya</taxon>
        <taxon>Ascomycota</taxon>
        <taxon>Pezizomycotina</taxon>
        <taxon>Dothideomycetes</taxon>
        <taxon>Pleosporomycetidae</taxon>
        <taxon>Pleosporales</taxon>
        <taxon>Lindgomycetaceae</taxon>
        <taxon>Clohesyomyces</taxon>
    </lineage>
</organism>
<protein>
    <submittedName>
        <fullName evidence="1">Uncharacterized protein</fullName>
    </submittedName>
</protein>
<gene>
    <name evidence="1" type="ORF">BCR34DRAFT_596758</name>
</gene>